<dbReference type="EMBL" id="CABEEZ010000121">
    <property type="protein sequence ID" value="VTR49658.1"/>
    <property type="molecule type" value="Genomic_DNA"/>
</dbReference>
<dbReference type="AlphaFoldDB" id="A0A4V6KT69"/>
<reference evidence="1" key="1">
    <citation type="submission" date="2019-05" db="EMBL/GenBank/DDBJ databases">
        <authorList>
            <consortium name="Pathogen Informatics"/>
        </authorList>
    </citation>
    <scope>NUCLEOTIDE SEQUENCE [LARGE SCALE GENOMIC DNA]</scope>
    <source>
        <strain evidence="1">NCTC12965</strain>
    </source>
</reference>
<sequence>MLIINICSLAWADLDAVNLRNHPLWAKMDIMFTNFNSATAYSGPGGYPPVTRQLRPAFAS</sequence>
<name>A0A4V6KT69_SERFO</name>
<evidence type="ECO:0000313" key="1">
    <source>
        <dbReference type="EMBL" id="VTR49658.1"/>
    </source>
</evidence>
<dbReference type="InterPro" id="IPR017744">
    <property type="entry name" value="BcsG"/>
</dbReference>
<organism evidence="1">
    <name type="scientific">Serratia fonticola</name>
    <dbReference type="NCBI Taxonomy" id="47917"/>
    <lineage>
        <taxon>Bacteria</taxon>
        <taxon>Pseudomonadati</taxon>
        <taxon>Pseudomonadota</taxon>
        <taxon>Gammaproteobacteria</taxon>
        <taxon>Enterobacterales</taxon>
        <taxon>Yersiniaceae</taxon>
        <taxon>Serratia</taxon>
    </lineage>
</organism>
<proteinExistence type="predicted"/>
<protein>
    <submittedName>
        <fullName evidence="1">Cellulose synthase operon protein YhjU</fullName>
    </submittedName>
</protein>
<dbReference type="Pfam" id="PF11658">
    <property type="entry name" value="CBP_BcsG"/>
    <property type="match status" value="1"/>
</dbReference>
<gene>
    <name evidence="1" type="ORF">NCTC12965_05843</name>
</gene>
<accession>A0A4V6KT69</accession>